<protein>
    <submittedName>
        <fullName evidence="1">Uncharacterized protein</fullName>
    </submittedName>
</protein>
<name>A0A1V8RKX7_9HYPH</name>
<organism evidence="1 2">
    <name type="scientific">Manganibacter manganicus</name>
    <dbReference type="NCBI Taxonomy" id="1873176"/>
    <lineage>
        <taxon>Bacteria</taxon>
        <taxon>Pseudomonadati</taxon>
        <taxon>Pseudomonadota</taxon>
        <taxon>Alphaproteobacteria</taxon>
        <taxon>Hyphomicrobiales</taxon>
        <taxon>Phyllobacteriaceae</taxon>
        <taxon>Manganibacter</taxon>
    </lineage>
</organism>
<dbReference type="EMBL" id="MDET01000054">
    <property type="protein sequence ID" value="OQM73804.1"/>
    <property type="molecule type" value="Genomic_DNA"/>
</dbReference>
<proteinExistence type="predicted"/>
<comment type="caution">
    <text evidence="1">The sequence shown here is derived from an EMBL/GenBank/DDBJ whole genome shotgun (WGS) entry which is preliminary data.</text>
</comment>
<sequence>MAELMRVARELDRLIAERGRPRCYGSEFTSNAILAWTVEQGRMALHRAGQADADGCCRIAPFFSFGSLSTAFGLSGLVRHREVAAA</sequence>
<reference evidence="1 2" key="1">
    <citation type="journal article" date="2016" name="Int. J. Syst. Evol. Microbiol.">
        <title>Pseudaminobacter manganicus sp. nov., isolated from sludge of a manganese mine.</title>
        <authorList>
            <person name="Li J."/>
            <person name="Huang J."/>
            <person name="Liao S."/>
            <person name="Wang G."/>
        </authorList>
    </citation>
    <scope>NUCLEOTIDE SEQUENCE [LARGE SCALE GENOMIC DNA]</scope>
    <source>
        <strain evidence="1 2">JH-7</strain>
    </source>
</reference>
<dbReference type="AlphaFoldDB" id="A0A1V8RKX7"/>
<dbReference type="Proteomes" id="UP000191905">
    <property type="component" value="Unassembled WGS sequence"/>
</dbReference>
<accession>A0A1V8RKX7</accession>
<evidence type="ECO:0000313" key="1">
    <source>
        <dbReference type="EMBL" id="OQM73804.1"/>
    </source>
</evidence>
<evidence type="ECO:0000313" key="2">
    <source>
        <dbReference type="Proteomes" id="UP000191905"/>
    </source>
</evidence>
<keyword evidence="2" id="KW-1185">Reference proteome</keyword>
<gene>
    <name evidence="1" type="ORF">BFN67_23410</name>
</gene>